<dbReference type="PANTHER" id="PTHR32089:SF112">
    <property type="entry name" value="LYSOZYME-LIKE PROTEIN-RELATED"/>
    <property type="match status" value="1"/>
</dbReference>
<dbReference type="PANTHER" id="PTHR32089">
    <property type="entry name" value="METHYL-ACCEPTING CHEMOTAXIS PROTEIN MCPB"/>
    <property type="match status" value="1"/>
</dbReference>
<dbReference type="AlphaFoldDB" id="A0A3B0ZUF4"/>
<dbReference type="Gene3D" id="1.10.287.950">
    <property type="entry name" value="Methyl-accepting chemotaxis protein"/>
    <property type="match status" value="1"/>
</dbReference>
<keyword evidence="2" id="KW-0472">Membrane</keyword>
<reference evidence="4" key="1">
    <citation type="submission" date="2018-06" db="EMBL/GenBank/DDBJ databases">
        <authorList>
            <person name="Zhirakovskaya E."/>
        </authorList>
    </citation>
    <scope>NUCLEOTIDE SEQUENCE</scope>
</reference>
<evidence type="ECO:0000256" key="1">
    <source>
        <dbReference type="ARBA" id="ARBA00023224"/>
    </source>
</evidence>
<accession>A0A3B0ZUF4</accession>
<dbReference type="SUPFAM" id="SSF58104">
    <property type="entry name" value="Methyl-accepting chemotaxis protein (MCP) signaling domain"/>
    <property type="match status" value="1"/>
</dbReference>
<protein>
    <recommendedName>
        <fullName evidence="3">Methyl-accepting transducer domain-containing protein</fullName>
    </recommendedName>
</protein>
<gene>
    <name evidence="4" type="ORF">MNBD_GAMMA23-1270</name>
</gene>
<evidence type="ECO:0000313" key="4">
    <source>
        <dbReference type="EMBL" id="VAW97118.1"/>
    </source>
</evidence>
<dbReference type="GO" id="GO:0007165">
    <property type="term" value="P:signal transduction"/>
    <property type="evidence" value="ECO:0007669"/>
    <property type="project" value="UniProtKB-KW"/>
</dbReference>
<feature type="domain" description="Methyl-accepting transducer" evidence="3">
    <location>
        <begin position="124"/>
        <end position="360"/>
    </location>
</feature>
<organism evidence="4">
    <name type="scientific">hydrothermal vent metagenome</name>
    <dbReference type="NCBI Taxonomy" id="652676"/>
    <lineage>
        <taxon>unclassified sequences</taxon>
        <taxon>metagenomes</taxon>
        <taxon>ecological metagenomes</taxon>
    </lineage>
</organism>
<feature type="transmembrane region" description="Helical" evidence="2">
    <location>
        <begin position="21"/>
        <end position="39"/>
    </location>
</feature>
<dbReference type="InterPro" id="IPR004089">
    <property type="entry name" value="MCPsignal_dom"/>
</dbReference>
<dbReference type="EMBL" id="UOFT01000055">
    <property type="protein sequence ID" value="VAW97118.1"/>
    <property type="molecule type" value="Genomic_DNA"/>
</dbReference>
<keyword evidence="2" id="KW-0812">Transmembrane</keyword>
<evidence type="ECO:0000259" key="3">
    <source>
        <dbReference type="PROSITE" id="PS50111"/>
    </source>
</evidence>
<dbReference type="GO" id="GO:0016020">
    <property type="term" value="C:membrane"/>
    <property type="evidence" value="ECO:0007669"/>
    <property type="project" value="InterPro"/>
</dbReference>
<feature type="transmembrane region" description="Helical" evidence="2">
    <location>
        <begin position="45"/>
        <end position="63"/>
    </location>
</feature>
<evidence type="ECO:0000256" key="2">
    <source>
        <dbReference type="SAM" id="Phobius"/>
    </source>
</evidence>
<dbReference type="SMART" id="SM00283">
    <property type="entry name" value="MA"/>
    <property type="match status" value="1"/>
</dbReference>
<keyword evidence="1" id="KW-0807">Transducer</keyword>
<name>A0A3B0ZUF4_9ZZZZ</name>
<dbReference type="Pfam" id="PF00015">
    <property type="entry name" value="MCPsignal"/>
    <property type="match status" value="1"/>
</dbReference>
<keyword evidence="2" id="KW-1133">Transmembrane helix</keyword>
<proteinExistence type="predicted"/>
<sequence>MSLSQLKPQILSVLQRRYTGASLTAIGLLGLVTVVLMDGALKNSLLIWALLGLVGLGWWMQILSRTLVRRFNQNLINAFEKGMNGEAFEPIEPIAGMPLTATLAEDFTAAMGGLKTTNQLVTEVASTLATHANEISITASVIAGQMDEQVSETTDIATLVERLQGVFSTAVAAAEKTVDLSSKSEDEGNSGKLVMTQAMSSVSALSDSVISAGSMIERLGDESKEIGGIISVIKGVAEQTNLLALNAAIEAARAGEQGRGFAVVADEVRSLASKTQESAGEIETIIEKIINSVKETSDTVRQSVSLAQDSDESIEGVVVSYSELVGYMSQVSGLGDELATATRHELHTAEQVFDKLQGIRSIGETTQDSSEMMAEASQELQSLGAQLEQLAKLSSASSNNLGAEDDAVDLF</sequence>
<dbReference type="PROSITE" id="PS50111">
    <property type="entry name" value="CHEMOTAXIS_TRANSDUC_2"/>
    <property type="match status" value="1"/>
</dbReference>